<dbReference type="Pfam" id="PF00001">
    <property type="entry name" value="7tm_1"/>
    <property type="match status" value="1"/>
</dbReference>
<dbReference type="PROSITE" id="PS50262">
    <property type="entry name" value="G_PROTEIN_RECEP_F1_2"/>
    <property type="match status" value="1"/>
</dbReference>
<organism evidence="10 11">
    <name type="scientific">Hypsibius exemplaris</name>
    <name type="common">Freshwater tardigrade</name>
    <dbReference type="NCBI Taxonomy" id="2072580"/>
    <lineage>
        <taxon>Eukaryota</taxon>
        <taxon>Metazoa</taxon>
        <taxon>Ecdysozoa</taxon>
        <taxon>Tardigrada</taxon>
        <taxon>Eutardigrada</taxon>
        <taxon>Parachela</taxon>
        <taxon>Hypsibioidea</taxon>
        <taxon>Hypsibiidae</taxon>
        <taxon>Hypsibius</taxon>
    </lineage>
</organism>
<dbReference type="EMBL" id="MTYJ01000034">
    <property type="protein sequence ID" value="OQV19966.1"/>
    <property type="molecule type" value="Genomic_DNA"/>
</dbReference>
<keyword evidence="2 8" id="KW-0812">Transmembrane</keyword>
<feature type="transmembrane region" description="Helical" evidence="8">
    <location>
        <begin position="292"/>
        <end position="314"/>
    </location>
</feature>
<feature type="transmembrane region" description="Helical" evidence="8">
    <location>
        <begin position="103"/>
        <end position="122"/>
    </location>
</feature>
<gene>
    <name evidence="10" type="ORF">BV898_05971</name>
</gene>
<evidence type="ECO:0000256" key="4">
    <source>
        <dbReference type="ARBA" id="ARBA00023040"/>
    </source>
</evidence>
<proteinExistence type="predicted"/>
<evidence type="ECO:0000256" key="2">
    <source>
        <dbReference type="ARBA" id="ARBA00022692"/>
    </source>
</evidence>
<keyword evidence="7" id="KW-0807">Transducer</keyword>
<feature type="transmembrane region" description="Helical" evidence="8">
    <location>
        <begin position="128"/>
        <end position="148"/>
    </location>
</feature>
<accession>A0A1W0WXS1</accession>
<dbReference type="GO" id="GO:0004930">
    <property type="term" value="F:G protein-coupled receptor activity"/>
    <property type="evidence" value="ECO:0007669"/>
    <property type="project" value="UniProtKB-KW"/>
</dbReference>
<feature type="domain" description="G-protein coupled receptors family 1 profile" evidence="9">
    <location>
        <begin position="54"/>
        <end position="310"/>
    </location>
</feature>
<feature type="transmembrane region" description="Helical" evidence="8">
    <location>
        <begin position="42"/>
        <end position="66"/>
    </location>
</feature>
<keyword evidence="4" id="KW-0297">G-protein coupled receptor</keyword>
<reference evidence="11" key="1">
    <citation type="submission" date="2017-01" db="EMBL/GenBank/DDBJ databases">
        <title>Comparative genomics of anhydrobiosis in the tardigrade Hypsibius dujardini.</title>
        <authorList>
            <person name="Yoshida Y."/>
            <person name="Koutsovoulos G."/>
            <person name="Laetsch D."/>
            <person name="Stevens L."/>
            <person name="Kumar S."/>
            <person name="Horikawa D."/>
            <person name="Ishino K."/>
            <person name="Komine S."/>
            <person name="Tomita M."/>
            <person name="Blaxter M."/>
            <person name="Arakawa K."/>
        </authorList>
    </citation>
    <scope>NUCLEOTIDE SEQUENCE [LARGE SCALE GENOMIC DNA]</scope>
    <source>
        <strain evidence="11">Z151</strain>
    </source>
</reference>
<keyword evidence="3 8" id="KW-1133">Transmembrane helix</keyword>
<sequence>MSENLKDNMKVFMNITLKQMPSRNGTKFFVNNQTAVNVAMTWFSLMSCPATLLLNGILITAIASRAELRTGFNLYIANIALTDVCVGLTNMPGTFLSQYRNHGYLLNPVSCTVLVCYGAYTLGGVNRWAHVLVAVNRLWALTFPLCYRQRHTRRVALLLVMAIWVLIHALSLPVVIRGRMKPAEQSCRLDVSQQRKYAFVQDLICFSVPLVLIPLMYSFIVVKMVRRKRRKQVNPAGNQGNAAAVEAAKSVARRSKERVLMYLVILLVVCWTPSKVYWHLVELADYWDTTFLAVQFFGQFAHHWISPILCYLAMDDLRRRINQMLRCQ</sequence>
<dbReference type="InterPro" id="IPR000276">
    <property type="entry name" value="GPCR_Rhodpsn"/>
</dbReference>
<keyword evidence="11" id="KW-1185">Reference proteome</keyword>
<feature type="transmembrane region" description="Helical" evidence="8">
    <location>
        <begin position="155"/>
        <end position="176"/>
    </location>
</feature>
<dbReference type="Gene3D" id="1.20.1070.10">
    <property type="entry name" value="Rhodopsin 7-helix transmembrane proteins"/>
    <property type="match status" value="1"/>
</dbReference>
<dbReference type="OrthoDB" id="9615015at2759"/>
<dbReference type="SUPFAM" id="SSF81321">
    <property type="entry name" value="Family A G protein-coupled receptor-like"/>
    <property type="match status" value="1"/>
</dbReference>
<dbReference type="Proteomes" id="UP000192578">
    <property type="component" value="Unassembled WGS sequence"/>
</dbReference>
<dbReference type="PRINTS" id="PR00237">
    <property type="entry name" value="GPCRRHODOPSN"/>
</dbReference>
<evidence type="ECO:0000256" key="3">
    <source>
        <dbReference type="ARBA" id="ARBA00022989"/>
    </source>
</evidence>
<evidence type="ECO:0000313" key="11">
    <source>
        <dbReference type="Proteomes" id="UP000192578"/>
    </source>
</evidence>
<dbReference type="CDD" id="cd00637">
    <property type="entry name" value="7tm_classA_rhodopsin-like"/>
    <property type="match status" value="1"/>
</dbReference>
<protein>
    <recommendedName>
        <fullName evidence="9">G-protein coupled receptors family 1 profile domain-containing protein</fullName>
    </recommendedName>
</protein>
<name>A0A1W0WXS1_HYPEX</name>
<feature type="transmembrane region" description="Helical" evidence="8">
    <location>
        <begin position="198"/>
        <end position="222"/>
    </location>
</feature>
<dbReference type="InterPro" id="IPR017452">
    <property type="entry name" value="GPCR_Rhodpsn_7TM"/>
</dbReference>
<comment type="caution">
    <text evidence="10">The sequence shown here is derived from an EMBL/GenBank/DDBJ whole genome shotgun (WGS) entry which is preliminary data.</text>
</comment>
<feature type="transmembrane region" description="Helical" evidence="8">
    <location>
        <begin position="72"/>
        <end position="91"/>
    </location>
</feature>
<evidence type="ECO:0000256" key="1">
    <source>
        <dbReference type="ARBA" id="ARBA00004141"/>
    </source>
</evidence>
<feature type="transmembrane region" description="Helical" evidence="8">
    <location>
        <begin position="259"/>
        <end position="280"/>
    </location>
</feature>
<evidence type="ECO:0000259" key="9">
    <source>
        <dbReference type="PROSITE" id="PS50262"/>
    </source>
</evidence>
<evidence type="ECO:0000256" key="5">
    <source>
        <dbReference type="ARBA" id="ARBA00023136"/>
    </source>
</evidence>
<dbReference type="GO" id="GO:0005886">
    <property type="term" value="C:plasma membrane"/>
    <property type="evidence" value="ECO:0007669"/>
    <property type="project" value="TreeGrafter"/>
</dbReference>
<comment type="subcellular location">
    <subcellularLocation>
        <location evidence="1">Membrane</location>
        <topology evidence="1">Multi-pass membrane protein</topology>
    </subcellularLocation>
</comment>
<evidence type="ECO:0000256" key="7">
    <source>
        <dbReference type="ARBA" id="ARBA00023224"/>
    </source>
</evidence>
<keyword evidence="6" id="KW-0675">Receptor</keyword>
<dbReference type="AlphaFoldDB" id="A0A1W0WXS1"/>
<dbReference type="PANTHER" id="PTHR45695">
    <property type="entry name" value="LEUCOKININ RECEPTOR-RELATED"/>
    <property type="match status" value="1"/>
</dbReference>
<dbReference type="PANTHER" id="PTHR45695:SF9">
    <property type="entry name" value="LEUCOKININ RECEPTOR"/>
    <property type="match status" value="1"/>
</dbReference>
<keyword evidence="5 8" id="KW-0472">Membrane</keyword>
<evidence type="ECO:0000313" key="10">
    <source>
        <dbReference type="EMBL" id="OQV19966.1"/>
    </source>
</evidence>
<evidence type="ECO:0000256" key="8">
    <source>
        <dbReference type="SAM" id="Phobius"/>
    </source>
</evidence>
<evidence type="ECO:0000256" key="6">
    <source>
        <dbReference type="ARBA" id="ARBA00023170"/>
    </source>
</evidence>